<proteinExistence type="predicted"/>
<dbReference type="AlphaFoldDB" id="A0A1V2L4P3"/>
<organism evidence="6 7">
    <name type="scientific">Cyberlindnera fabianii</name>
    <name type="common">Yeast</name>
    <name type="synonym">Hansenula fabianii</name>
    <dbReference type="NCBI Taxonomy" id="36022"/>
    <lineage>
        <taxon>Eukaryota</taxon>
        <taxon>Fungi</taxon>
        <taxon>Dikarya</taxon>
        <taxon>Ascomycota</taxon>
        <taxon>Saccharomycotina</taxon>
        <taxon>Saccharomycetes</taxon>
        <taxon>Phaffomycetales</taxon>
        <taxon>Phaffomycetaceae</taxon>
        <taxon>Cyberlindnera</taxon>
    </lineage>
</organism>
<dbReference type="STRING" id="36022.A0A1V2L4P3"/>
<evidence type="ECO:0000313" key="7">
    <source>
        <dbReference type="Proteomes" id="UP000189513"/>
    </source>
</evidence>
<evidence type="ECO:0000256" key="2">
    <source>
        <dbReference type="ARBA" id="ARBA00030795"/>
    </source>
</evidence>
<dbReference type="Pfam" id="PF01035">
    <property type="entry name" value="DNA_binding_1"/>
    <property type="match status" value="1"/>
</dbReference>
<comment type="caution">
    <text evidence="6">The sequence shown here is derived from an EMBL/GenBank/DDBJ whole genome shotgun (WGS) entry which is preliminary data.</text>
</comment>
<dbReference type="InterPro" id="IPR036217">
    <property type="entry name" value="MethylDNA_cys_MeTrfase_DNAb"/>
</dbReference>
<dbReference type="EMBL" id="MPUK01000005">
    <property type="protein sequence ID" value="ONH66888.1"/>
    <property type="molecule type" value="Genomic_DNA"/>
</dbReference>
<dbReference type="GO" id="GO:0006281">
    <property type="term" value="P:DNA repair"/>
    <property type="evidence" value="ECO:0007669"/>
    <property type="project" value="InterPro"/>
</dbReference>
<dbReference type="InterPro" id="IPR052520">
    <property type="entry name" value="ATL_DNA_repair"/>
</dbReference>
<reference evidence="7" key="1">
    <citation type="journal article" date="2017" name="Genome Announc.">
        <title>Genome sequences of Cyberlindnera fabianii 65, Pichia kudriavzevii 129, and Saccharomyces cerevisiae 131 isolated from fermented masau fruits in Zimbabwe.</title>
        <authorList>
            <person name="van Rijswijck I.M.H."/>
            <person name="Derks M.F.L."/>
            <person name="Abee T."/>
            <person name="de Ridder D."/>
            <person name="Smid E.J."/>
        </authorList>
    </citation>
    <scope>NUCLEOTIDE SEQUENCE [LARGE SCALE GENOMIC DNA]</scope>
    <source>
        <strain evidence="7">65</strain>
    </source>
</reference>
<dbReference type="SUPFAM" id="SSF46767">
    <property type="entry name" value="Methylated DNA-protein cysteine methyltransferase, C-terminal domain"/>
    <property type="match status" value="1"/>
</dbReference>
<evidence type="ECO:0000256" key="4">
    <source>
        <dbReference type="ARBA" id="ARBA00033095"/>
    </source>
</evidence>
<dbReference type="PANTHER" id="PTHR42942:SF1">
    <property type="entry name" value="ALKYLTRANSFERASE-LIKE PROTEIN 1"/>
    <property type="match status" value="1"/>
</dbReference>
<dbReference type="Proteomes" id="UP000189513">
    <property type="component" value="Unassembled WGS sequence"/>
</dbReference>
<dbReference type="VEuPathDB" id="FungiDB:BON22_2864"/>
<dbReference type="PANTHER" id="PTHR42942">
    <property type="entry name" value="6-O-METHYLGUANINE DNA METHYLTRANSFERASE"/>
    <property type="match status" value="1"/>
</dbReference>
<dbReference type="InterPro" id="IPR036388">
    <property type="entry name" value="WH-like_DNA-bd_sf"/>
</dbReference>
<dbReference type="GO" id="GO:0003824">
    <property type="term" value="F:catalytic activity"/>
    <property type="evidence" value="ECO:0007669"/>
    <property type="project" value="InterPro"/>
</dbReference>
<accession>A0A1V2L4P3</accession>
<name>A0A1V2L4P3_CYBFA</name>
<evidence type="ECO:0000256" key="1">
    <source>
        <dbReference type="ARBA" id="ARBA00022763"/>
    </source>
</evidence>
<dbReference type="InterPro" id="IPR014048">
    <property type="entry name" value="MethylDNA_cys_MeTrfase_DNA-bd"/>
</dbReference>
<gene>
    <name evidence="6" type="ORF">BON22_2864</name>
</gene>
<protein>
    <recommendedName>
        <fullName evidence="2">6-O-methylguanine-DNA methyltransferase</fullName>
    </recommendedName>
    <alternativeName>
        <fullName evidence="4">DNA repair MTase</fullName>
    </alternativeName>
    <alternativeName>
        <fullName evidence="3">O-6-methylguanine-DNA-alkyltransferase</fullName>
    </alternativeName>
</protein>
<evidence type="ECO:0000256" key="3">
    <source>
        <dbReference type="ARBA" id="ARBA00031621"/>
    </source>
</evidence>
<keyword evidence="7" id="KW-1185">Reference proteome</keyword>
<dbReference type="CDD" id="cd06445">
    <property type="entry name" value="ATase"/>
    <property type="match status" value="1"/>
</dbReference>
<dbReference type="OMA" id="DEAEWWF"/>
<feature type="domain" description="Methylated-DNA-[protein]-cysteine S-methyltransferase DNA binding" evidence="5">
    <location>
        <begin position="10"/>
        <end position="99"/>
    </location>
</feature>
<keyword evidence="1" id="KW-0227">DNA damage</keyword>
<evidence type="ECO:0000313" key="6">
    <source>
        <dbReference type="EMBL" id="ONH66888.1"/>
    </source>
</evidence>
<evidence type="ECO:0000259" key="5">
    <source>
        <dbReference type="Pfam" id="PF01035"/>
    </source>
</evidence>
<sequence>MSRNDEARAFHFAVYETVQQIPEGRVTTYGHIAKLVLRPRNSRQVGQALKLLPNGDSSEYPFSIVNVPWWRVISSAGVISPRRPQDMRRQKEMLEREGVNVLENNKIRLSSYGWFPDTEFDDNDSDSN</sequence>
<dbReference type="Gene3D" id="1.10.10.10">
    <property type="entry name" value="Winged helix-like DNA-binding domain superfamily/Winged helix DNA-binding domain"/>
    <property type="match status" value="1"/>
</dbReference>